<proteinExistence type="predicted"/>
<dbReference type="PROSITE" id="PS51257">
    <property type="entry name" value="PROKAR_LIPOPROTEIN"/>
    <property type="match status" value="1"/>
</dbReference>
<comment type="caution">
    <text evidence="1">The sequence shown here is derived from an EMBL/GenBank/DDBJ whole genome shotgun (WGS) entry which is preliminary data.</text>
</comment>
<accession>A0ABT7ZRB1</accession>
<dbReference type="InterPro" id="IPR029058">
    <property type="entry name" value="AB_hydrolase_fold"/>
</dbReference>
<gene>
    <name evidence="1" type="ORF">QMA06_02255</name>
</gene>
<sequence length="311" mass="35835">MKKFLLIVSIITIFSSCKNDVKEVDVESESIPEKTSLEIKNDNYELHTPTNNIRATLILFGGYPESVEDIKREFKILETAIDHNISVLLMNYNKKLWLGKNELEGLAEQFQNIFETHKLPTDNFYVGGFSSGGNMALLISDFMTKENTNLIPKGVFIVDSPIDLAALYNTAQKNIERDSLNATIAESTWLLETLSKEFGNPNINISNYEAFSVYTAKTNNIDNIEHLKNTKIRLYTEPDSLWWKEKTMAKYDEMNAYYIKSLYESLNTSEFSNVEYIPTKNKGYRSDGERNPHSWSIIDKENLINWMLNEK</sequence>
<dbReference type="Proteomes" id="UP001231197">
    <property type="component" value="Unassembled WGS sequence"/>
</dbReference>
<name>A0ABT7ZRB1_9FLAO</name>
<keyword evidence="2" id="KW-1185">Reference proteome</keyword>
<evidence type="ECO:0000313" key="1">
    <source>
        <dbReference type="EMBL" id="MDN3491527.1"/>
    </source>
</evidence>
<dbReference type="Gene3D" id="3.40.50.1820">
    <property type="entry name" value="alpha/beta hydrolase"/>
    <property type="match status" value="1"/>
</dbReference>
<dbReference type="EMBL" id="JASDDK010000001">
    <property type="protein sequence ID" value="MDN3491527.1"/>
    <property type="molecule type" value="Genomic_DNA"/>
</dbReference>
<dbReference type="SUPFAM" id="SSF53474">
    <property type="entry name" value="alpha/beta-Hydrolases"/>
    <property type="match status" value="1"/>
</dbReference>
<evidence type="ECO:0008006" key="3">
    <source>
        <dbReference type="Google" id="ProtNLM"/>
    </source>
</evidence>
<dbReference type="RefSeq" id="WP_290205226.1">
    <property type="nucleotide sequence ID" value="NZ_JASDDK010000001.1"/>
</dbReference>
<reference evidence="1 2" key="1">
    <citation type="journal article" date="2023" name="Int. J. Syst. Evol. Microbiol.">
        <title>Winogradskyella bathintestinalis sp. nov., isolated from the intestine of the deep-sea loosejaw dragonfish, Malacosteus niger.</title>
        <authorList>
            <person name="Uniacke-Lowe S."/>
            <person name="Johnson C.N."/>
            <person name="Stanton C."/>
            <person name="Hill C."/>
            <person name="Ross P."/>
        </authorList>
    </citation>
    <scope>NUCLEOTIDE SEQUENCE [LARGE SCALE GENOMIC DNA]</scope>
    <source>
        <strain evidence="1 2">APC 3343</strain>
    </source>
</reference>
<evidence type="ECO:0000313" key="2">
    <source>
        <dbReference type="Proteomes" id="UP001231197"/>
    </source>
</evidence>
<protein>
    <recommendedName>
        <fullName evidence="3">Alpha/beta hydrolase</fullName>
    </recommendedName>
</protein>
<organism evidence="1 2">
    <name type="scientific">Winogradskyella bathintestinalis</name>
    <dbReference type="NCBI Taxonomy" id="3035208"/>
    <lineage>
        <taxon>Bacteria</taxon>
        <taxon>Pseudomonadati</taxon>
        <taxon>Bacteroidota</taxon>
        <taxon>Flavobacteriia</taxon>
        <taxon>Flavobacteriales</taxon>
        <taxon>Flavobacteriaceae</taxon>
        <taxon>Winogradskyella</taxon>
    </lineage>
</organism>